<dbReference type="SUPFAM" id="SSF48452">
    <property type="entry name" value="TPR-like"/>
    <property type="match status" value="1"/>
</dbReference>
<keyword evidence="2" id="KW-1185">Reference proteome</keyword>
<proteinExistence type="predicted"/>
<dbReference type="InterPro" id="IPR011990">
    <property type="entry name" value="TPR-like_helical_dom_sf"/>
</dbReference>
<evidence type="ECO:0000313" key="2">
    <source>
        <dbReference type="Proteomes" id="UP000485058"/>
    </source>
</evidence>
<dbReference type="Gene3D" id="1.25.40.10">
    <property type="entry name" value="Tetratricopeptide repeat domain"/>
    <property type="match status" value="1"/>
</dbReference>
<gene>
    <name evidence="1" type="ORF">HaLaN_02901</name>
</gene>
<dbReference type="Proteomes" id="UP000485058">
    <property type="component" value="Unassembled WGS sequence"/>
</dbReference>
<dbReference type="EMBL" id="BLLF01000131">
    <property type="protein sequence ID" value="GFH08007.1"/>
    <property type="molecule type" value="Genomic_DNA"/>
</dbReference>
<accession>A0A699YD42</accession>
<reference evidence="1 2" key="1">
    <citation type="submission" date="2020-02" db="EMBL/GenBank/DDBJ databases">
        <title>Draft genome sequence of Haematococcus lacustris strain NIES-144.</title>
        <authorList>
            <person name="Morimoto D."/>
            <person name="Nakagawa S."/>
            <person name="Yoshida T."/>
            <person name="Sawayama S."/>
        </authorList>
    </citation>
    <scope>NUCLEOTIDE SEQUENCE [LARGE SCALE GENOMIC DNA]</scope>
    <source>
        <strain evidence="1 2">NIES-144</strain>
    </source>
</reference>
<comment type="caution">
    <text evidence="1">The sequence shown here is derived from an EMBL/GenBank/DDBJ whole genome shotgun (WGS) entry which is preliminary data.</text>
</comment>
<organism evidence="1 2">
    <name type="scientific">Haematococcus lacustris</name>
    <name type="common">Green alga</name>
    <name type="synonym">Haematococcus pluvialis</name>
    <dbReference type="NCBI Taxonomy" id="44745"/>
    <lineage>
        <taxon>Eukaryota</taxon>
        <taxon>Viridiplantae</taxon>
        <taxon>Chlorophyta</taxon>
        <taxon>core chlorophytes</taxon>
        <taxon>Chlorophyceae</taxon>
        <taxon>CS clade</taxon>
        <taxon>Chlamydomonadales</taxon>
        <taxon>Haematococcaceae</taxon>
        <taxon>Haematococcus</taxon>
    </lineage>
</organism>
<sequence>MEKKAGGREAALKLFTAAAQKDPLDYKTWLAWAVFERRCERWAQAEQAFQRAADLAPYNYTIW</sequence>
<dbReference type="AlphaFoldDB" id="A0A699YD42"/>
<name>A0A699YD42_HAELA</name>
<protein>
    <submittedName>
        <fullName evidence="1">TPR repeat-containing</fullName>
    </submittedName>
</protein>
<evidence type="ECO:0000313" key="1">
    <source>
        <dbReference type="EMBL" id="GFH08007.1"/>
    </source>
</evidence>